<dbReference type="RefSeq" id="WP_167300388.1">
    <property type="nucleotide sequence ID" value="NZ_JAASQV010000002.1"/>
</dbReference>
<proteinExistence type="inferred from homology"/>
<evidence type="ECO:0000256" key="2">
    <source>
        <dbReference type="ARBA" id="ARBA00022801"/>
    </source>
</evidence>
<dbReference type="Pfam" id="PF00561">
    <property type="entry name" value="Abhydrolase_1"/>
    <property type="match status" value="1"/>
</dbReference>
<evidence type="ECO:0000256" key="1">
    <source>
        <dbReference type="ARBA" id="ARBA00010088"/>
    </source>
</evidence>
<dbReference type="GO" id="GO:0008233">
    <property type="term" value="F:peptidase activity"/>
    <property type="evidence" value="ECO:0007669"/>
    <property type="project" value="InterPro"/>
</dbReference>
<evidence type="ECO:0000313" key="6">
    <source>
        <dbReference type="Proteomes" id="UP000564677"/>
    </source>
</evidence>
<sequence>MWAPSIRFRRGWWVVALAAFSTVPAWAQVSGFRDGAAKVHLSTGSNVGEWIVRGEASPRQQAIVVFVHGGPGLYTEQRRIDEGAVFRRAGFTTAYYDRAGGGVSERLPAAEYSFEREIADLEAYRVHLNAGRLILWGNSFGASLATAYVARYPEHVAALVLTSPGTFPGTTVERDFSRTERAPVVMSREMKSAAALIDGKGAAAESRLSQSDAGRIFDDFVGSQLADGFLCKGSGISPPALPGGGNLYVQRLVSASVAKVKPANIAPGRFPVLILRGSCDFMPPANAAQYASFLGGDVVTLDAVGHGLLEDRAAVDGAIANFLRRHFARP</sequence>
<organism evidence="5 6">
    <name type="scientific">Sphingomonas leidyi</name>
    <dbReference type="NCBI Taxonomy" id="68569"/>
    <lineage>
        <taxon>Bacteria</taxon>
        <taxon>Pseudomonadati</taxon>
        <taxon>Pseudomonadota</taxon>
        <taxon>Alphaproteobacteria</taxon>
        <taxon>Sphingomonadales</taxon>
        <taxon>Sphingomonadaceae</taxon>
        <taxon>Sphingomonas</taxon>
    </lineage>
</organism>
<comment type="caution">
    <text evidence="5">The sequence shown here is derived from an EMBL/GenBank/DDBJ whole genome shotgun (WGS) entry which is preliminary data.</text>
</comment>
<dbReference type="AlphaFoldDB" id="A0A7X5V221"/>
<keyword evidence="6" id="KW-1185">Reference proteome</keyword>
<dbReference type="GO" id="GO:0006508">
    <property type="term" value="P:proteolysis"/>
    <property type="evidence" value="ECO:0007669"/>
    <property type="project" value="InterPro"/>
</dbReference>
<dbReference type="InterPro" id="IPR000073">
    <property type="entry name" value="AB_hydrolase_1"/>
</dbReference>
<comment type="similarity">
    <text evidence="1">Belongs to the peptidase S33 family.</text>
</comment>
<reference evidence="5 6" key="1">
    <citation type="submission" date="2020-03" db="EMBL/GenBank/DDBJ databases">
        <title>Genomic Encyclopedia of Type Strains, Phase IV (KMG-IV): sequencing the most valuable type-strain genomes for metagenomic binning, comparative biology and taxonomic classification.</title>
        <authorList>
            <person name="Goeker M."/>
        </authorList>
    </citation>
    <scope>NUCLEOTIDE SEQUENCE [LARGE SCALE GENOMIC DNA]</scope>
    <source>
        <strain evidence="5 6">DSM 4733</strain>
    </source>
</reference>
<evidence type="ECO:0000313" key="5">
    <source>
        <dbReference type="EMBL" id="NIJ66100.1"/>
    </source>
</evidence>
<gene>
    <name evidence="5" type="ORF">FHR20_003062</name>
</gene>
<dbReference type="SUPFAM" id="SSF53474">
    <property type="entry name" value="alpha/beta-Hydrolases"/>
    <property type="match status" value="1"/>
</dbReference>
<feature type="chain" id="PRO_5031185394" evidence="3">
    <location>
        <begin position="28"/>
        <end position="330"/>
    </location>
</feature>
<protein>
    <submittedName>
        <fullName evidence="5">Pimeloyl-ACP methyl ester carboxylesterase</fullName>
    </submittedName>
</protein>
<evidence type="ECO:0000259" key="4">
    <source>
        <dbReference type="Pfam" id="PF00561"/>
    </source>
</evidence>
<dbReference type="EMBL" id="JAASQV010000002">
    <property type="protein sequence ID" value="NIJ66100.1"/>
    <property type="molecule type" value="Genomic_DNA"/>
</dbReference>
<dbReference type="InterPro" id="IPR002410">
    <property type="entry name" value="Peptidase_S33"/>
</dbReference>
<dbReference type="PRINTS" id="PR00793">
    <property type="entry name" value="PROAMNOPTASE"/>
</dbReference>
<dbReference type="Proteomes" id="UP000564677">
    <property type="component" value="Unassembled WGS sequence"/>
</dbReference>
<accession>A0A7X5V221</accession>
<dbReference type="PANTHER" id="PTHR42886">
    <property type="entry name" value="RE40534P-RELATED"/>
    <property type="match status" value="1"/>
</dbReference>
<dbReference type="Gene3D" id="3.40.50.1820">
    <property type="entry name" value="alpha/beta hydrolase"/>
    <property type="match status" value="1"/>
</dbReference>
<evidence type="ECO:0000256" key="3">
    <source>
        <dbReference type="SAM" id="SignalP"/>
    </source>
</evidence>
<feature type="domain" description="AB hydrolase-1" evidence="4">
    <location>
        <begin position="63"/>
        <end position="170"/>
    </location>
</feature>
<feature type="signal peptide" evidence="3">
    <location>
        <begin position="1"/>
        <end position="27"/>
    </location>
</feature>
<keyword evidence="2" id="KW-0378">Hydrolase</keyword>
<keyword evidence="3" id="KW-0732">Signal</keyword>
<dbReference type="PANTHER" id="PTHR42886:SF29">
    <property type="entry name" value="PUMMELIG, ISOFORM A"/>
    <property type="match status" value="1"/>
</dbReference>
<dbReference type="InterPro" id="IPR029058">
    <property type="entry name" value="AB_hydrolase_fold"/>
</dbReference>
<name>A0A7X5V221_9SPHN</name>